<dbReference type="GO" id="GO:0000155">
    <property type="term" value="F:phosphorelay sensor kinase activity"/>
    <property type="evidence" value="ECO:0007669"/>
    <property type="project" value="InterPro"/>
</dbReference>
<dbReference type="Gene3D" id="1.10.287.130">
    <property type="match status" value="1"/>
</dbReference>
<evidence type="ECO:0000313" key="5">
    <source>
        <dbReference type="EMBL" id="MCA9754761.1"/>
    </source>
</evidence>
<evidence type="ECO:0000256" key="2">
    <source>
        <dbReference type="ARBA" id="ARBA00012438"/>
    </source>
</evidence>
<dbReference type="InterPro" id="IPR003594">
    <property type="entry name" value="HATPase_dom"/>
</dbReference>
<dbReference type="InterPro" id="IPR011990">
    <property type="entry name" value="TPR-like_helical_dom_sf"/>
</dbReference>
<reference evidence="5" key="1">
    <citation type="submission" date="2020-04" db="EMBL/GenBank/DDBJ databases">
        <authorList>
            <person name="Zhang T."/>
        </authorList>
    </citation>
    <scope>NUCLEOTIDE SEQUENCE</scope>
    <source>
        <strain evidence="5">HKST-UBA02</strain>
    </source>
</reference>
<dbReference type="PROSITE" id="PS50109">
    <property type="entry name" value="HIS_KIN"/>
    <property type="match status" value="1"/>
</dbReference>
<dbReference type="Proteomes" id="UP000739538">
    <property type="component" value="Unassembled WGS sequence"/>
</dbReference>
<sequence>MNAASPSEELRVRAEFIWELKAWDPRRGLELAKGKSDPRVRISAAACAYELREAAAATELLHGLAPDLDPVFLVRSLWIEAALHKDAGRMDQSLRAYDEADALAAVLGPGNQELEGLLALGRSDLLVRQGGTEDVLKLARVAQARLQALPVSIYTCRIHTVFARALGRMGELSSSIDHLGKCVEAARAIDSKRELANALHNLACAVGTGEDYEAAMGLARESLAVPLDPEEPRLRIRSKSLIVDVLFELNRLEEAEAEARTLLAELGDSPAETQAQRLCTLAGILVERGRPEETLETIDSALAVMPDLETWRPNEAQAARHFRARAWLALGRVEDALGEIELAIGLATTTPFEETLAALLLTKAEILTALSRGREARDIMHEALRFERKMIHRVLNESTQAARFRTEAEIAKAKEQVLIDAHKQLEQMVEERTRSLTEANLALRREIDERTKAEQRSSTLMGVLSEGERLRAVGQSAATIAHDVQNTLLAILASAHTLRNAGLDGAPRKALECLIHAAEHGVTTTRGILDFAVEMPAATGDGIDLRELVDKVTVHARALVPSRIRFHITNEISGFIEGSPNELERVLINLILNGRDAIDGPGELTITTRESAKFLLPDHSYVEISVRDTGQGIPADIRDRIFEPLFTTKKGSGAGLGLWGALRSAQRAGGTIHVESTTGEGTTMTVLLPRSQVPATRNG</sequence>
<dbReference type="SUPFAM" id="SSF55874">
    <property type="entry name" value="ATPase domain of HSP90 chaperone/DNA topoisomerase II/histidine kinase"/>
    <property type="match status" value="1"/>
</dbReference>
<dbReference type="InterPro" id="IPR005467">
    <property type="entry name" value="His_kinase_dom"/>
</dbReference>
<dbReference type="SMART" id="SM00387">
    <property type="entry name" value="HATPase_c"/>
    <property type="match status" value="1"/>
</dbReference>
<dbReference type="Gene3D" id="3.30.565.10">
    <property type="entry name" value="Histidine kinase-like ATPase, C-terminal domain"/>
    <property type="match status" value="1"/>
</dbReference>
<dbReference type="AlphaFoldDB" id="A0A956SBU7"/>
<name>A0A956SBU7_UNCEI</name>
<evidence type="ECO:0000313" key="6">
    <source>
        <dbReference type="Proteomes" id="UP000739538"/>
    </source>
</evidence>
<dbReference type="InterPro" id="IPR036890">
    <property type="entry name" value="HATPase_C_sf"/>
</dbReference>
<dbReference type="EC" id="2.7.13.3" evidence="2"/>
<organism evidence="5 6">
    <name type="scientific">Eiseniibacteriota bacterium</name>
    <dbReference type="NCBI Taxonomy" id="2212470"/>
    <lineage>
        <taxon>Bacteria</taxon>
        <taxon>Candidatus Eiseniibacteriota</taxon>
    </lineage>
</organism>
<dbReference type="PANTHER" id="PTHR43065:SF42">
    <property type="entry name" value="TWO-COMPONENT SENSOR PPRA"/>
    <property type="match status" value="1"/>
</dbReference>
<dbReference type="SUPFAM" id="SSF48452">
    <property type="entry name" value="TPR-like"/>
    <property type="match status" value="2"/>
</dbReference>
<dbReference type="PRINTS" id="PR00344">
    <property type="entry name" value="BCTRLSENSOR"/>
</dbReference>
<dbReference type="InterPro" id="IPR036097">
    <property type="entry name" value="HisK_dim/P_sf"/>
</dbReference>
<feature type="domain" description="Histidine kinase" evidence="4">
    <location>
        <begin position="479"/>
        <end position="692"/>
    </location>
</feature>
<evidence type="ECO:0000256" key="3">
    <source>
        <dbReference type="SAM" id="Coils"/>
    </source>
</evidence>
<dbReference type="SUPFAM" id="SSF47384">
    <property type="entry name" value="Homodimeric domain of signal transducing histidine kinase"/>
    <property type="match status" value="1"/>
</dbReference>
<accession>A0A956SBU7</accession>
<comment type="caution">
    <text evidence="5">The sequence shown here is derived from an EMBL/GenBank/DDBJ whole genome shotgun (WGS) entry which is preliminary data.</text>
</comment>
<proteinExistence type="predicted"/>
<dbReference type="Pfam" id="PF02518">
    <property type="entry name" value="HATPase_c"/>
    <property type="match status" value="1"/>
</dbReference>
<dbReference type="EMBL" id="JAGQHS010000009">
    <property type="protein sequence ID" value="MCA9754761.1"/>
    <property type="molecule type" value="Genomic_DNA"/>
</dbReference>
<gene>
    <name evidence="5" type="ORF">KDA27_03090</name>
</gene>
<keyword evidence="3" id="KW-0175">Coiled coil</keyword>
<feature type="coiled-coil region" evidence="3">
    <location>
        <begin position="396"/>
        <end position="456"/>
    </location>
</feature>
<dbReference type="InterPro" id="IPR004358">
    <property type="entry name" value="Sig_transdc_His_kin-like_C"/>
</dbReference>
<dbReference type="Gene3D" id="1.25.40.10">
    <property type="entry name" value="Tetratricopeptide repeat domain"/>
    <property type="match status" value="2"/>
</dbReference>
<comment type="catalytic activity">
    <reaction evidence="1">
        <text>ATP + protein L-histidine = ADP + protein N-phospho-L-histidine.</text>
        <dbReference type="EC" id="2.7.13.3"/>
    </reaction>
</comment>
<protein>
    <recommendedName>
        <fullName evidence="2">histidine kinase</fullName>
        <ecNumber evidence="2">2.7.13.3</ecNumber>
    </recommendedName>
</protein>
<dbReference type="PANTHER" id="PTHR43065">
    <property type="entry name" value="SENSOR HISTIDINE KINASE"/>
    <property type="match status" value="1"/>
</dbReference>
<reference evidence="5" key="2">
    <citation type="journal article" date="2021" name="Microbiome">
        <title>Successional dynamics and alternative stable states in a saline activated sludge microbial community over 9 years.</title>
        <authorList>
            <person name="Wang Y."/>
            <person name="Ye J."/>
            <person name="Ju F."/>
            <person name="Liu L."/>
            <person name="Boyd J.A."/>
            <person name="Deng Y."/>
            <person name="Parks D.H."/>
            <person name="Jiang X."/>
            <person name="Yin X."/>
            <person name="Woodcroft B.J."/>
            <person name="Tyson G.W."/>
            <person name="Hugenholtz P."/>
            <person name="Polz M.F."/>
            <person name="Zhang T."/>
        </authorList>
    </citation>
    <scope>NUCLEOTIDE SEQUENCE</scope>
    <source>
        <strain evidence="5">HKST-UBA02</strain>
    </source>
</reference>
<evidence type="ECO:0000259" key="4">
    <source>
        <dbReference type="PROSITE" id="PS50109"/>
    </source>
</evidence>
<evidence type="ECO:0000256" key="1">
    <source>
        <dbReference type="ARBA" id="ARBA00000085"/>
    </source>
</evidence>